<evidence type="ECO:0000256" key="7">
    <source>
        <dbReference type="ARBA" id="ARBA00050464"/>
    </source>
</evidence>
<feature type="binding site" evidence="12">
    <location>
        <position position="391"/>
    </location>
    <ligand>
        <name>substrate</name>
    </ligand>
</feature>
<dbReference type="GO" id="GO:0009089">
    <property type="term" value="P:lysine biosynthetic process via diaminopimelate"/>
    <property type="evidence" value="ECO:0007669"/>
    <property type="project" value="UniProtKB-UniRule"/>
</dbReference>
<evidence type="ECO:0000256" key="9">
    <source>
        <dbReference type="ARBA" id="ARBA00060983"/>
    </source>
</evidence>
<keyword evidence="5 12" id="KW-0457">Lysine biosynthesis</keyword>
<evidence type="ECO:0000256" key="11">
    <source>
        <dbReference type="ARBA" id="ARBA00074972"/>
    </source>
</evidence>
<feature type="binding site" evidence="12">
    <location>
        <position position="363"/>
    </location>
    <ligand>
        <name>substrate</name>
    </ligand>
</feature>
<evidence type="ECO:0000256" key="6">
    <source>
        <dbReference type="ARBA" id="ARBA00023239"/>
    </source>
</evidence>
<accession>A0A0R2AIA3</accession>
<comment type="similarity">
    <text evidence="9 12">Belongs to the Orn/Lys/Arg decarboxylase class-II family. LysA subfamily.</text>
</comment>
<dbReference type="EMBL" id="AYYY01000005">
    <property type="protein sequence ID" value="KRM62604.1"/>
    <property type="molecule type" value="Genomic_DNA"/>
</dbReference>
<feature type="binding site" evidence="12">
    <location>
        <position position="335"/>
    </location>
    <ligand>
        <name>substrate</name>
    </ligand>
</feature>
<feature type="active site" description="Proton donor" evidence="13">
    <location>
        <position position="362"/>
    </location>
</feature>
<feature type="domain" description="Orn/DAP/Arg decarboxylase 2 N-terminal" evidence="15">
    <location>
        <begin position="41"/>
        <end position="297"/>
    </location>
</feature>
<dbReference type="InterPro" id="IPR009006">
    <property type="entry name" value="Ala_racemase/Decarboxylase_C"/>
</dbReference>
<feature type="binding site" evidence="12">
    <location>
        <position position="391"/>
    </location>
    <ligand>
        <name>pyridoxal 5'-phosphate</name>
        <dbReference type="ChEBI" id="CHEBI:597326"/>
    </ligand>
</feature>
<evidence type="ECO:0000256" key="4">
    <source>
        <dbReference type="ARBA" id="ARBA00022898"/>
    </source>
</evidence>
<proteinExistence type="inferred from homology"/>
<evidence type="ECO:0000256" key="5">
    <source>
        <dbReference type="ARBA" id="ARBA00023154"/>
    </source>
</evidence>
<feature type="modified residue" description="N6-(pyridoxal phosphate)lysine" evidence="12 13">
    <location>
        <position position="67"/>
    </location>
</feature>
<dbReference type="FunFam" id="3.20.20.10:FF:000003">
    <property type="entry name" value="Diaminopimelate decarboxylase"/>
    <property type="match status" value="1"/>
</dbReference>
<comment type="pathway">
    <text evidence="8 12 14">Amino-acid biosynthesis; L-lysine biosynthesis via DAP pathway; L-lysine from DL-2,6-diaminopimelate: step 1/1.</text>
</comment>
<dbReference type="GO" id="GO:0030170">
    <property type="term" value="F:pyridoxal phosphate binding"/>
    <property type="evidence" value="ECO:0007669"/>
    <property type="project" value="UniProtKB-UniRule"/>
</dbReference>
<dbReference type="CDD" id="cd06828">
    <property type="entry name" value="PLPDE_III_DapDC"/>
    <property type="match status" value="1"/>
</dbReference>
<evidence type="ECO:0000256" key="13">
    <source>
        <dbReference type="PIRSR" id="PIRSR600183-50"/>
    </source>
</evidence>
<dbReference type="PANTHER" id="PTHR43727:SF2">
    <property type="entry name" value="GROUP IV DECARBOXYLASE"/>
    <property type="match status" value="1"/>
</dbReference>
<comment type="subunit">
    <text evidence="12">Homodimer.</text>
</comment>
<dbReference type="UniPathway" id="UPA00034">
    <property type="reaction ID" value="UER00027"/>
</dbReference>
<dbReference type="AlphaFoldDB" id="A0A0R2AIA3"/>
<evidence type="ECO:0000256" key="2">
    <source>
        <dbReference type="ARBA" id="ARBA00022605"/>
    </source>
</evidence>
<evidence type="ECO:0000256" key="12">
    <source>
        <dbReference type="HAMAP-Rule" id="MF_02120"/>
    </source>
</evidence>
<dbReference type="SUPFAM" id="SSF51419">
    <property type="entry name" value="PLP-binding barrel"/>
    <property type="match status" value="1"/>
</dbReference>
<dbReference type="GO" id="GO:0008836">
    <property type="term" value="F:diaminopimelate decarboxylase activity"/>
    <property type="evidence" value="ECO:0007669"/>
    <property type="project" value="UniProtKB-UniRule"/>
</dbReference>
<feature type="binding site" evidence="12">
    <location>
        <begin position="291"/>
        <end position="294"/>
    </location>
    <ligand>
        <name>pyridoxal 5'-phosphate</name>
        <dbReference type="ChEBI" id="CHEBI:597326"/>
    </ligand>
</feature>
<feature type="binding site" evidence="12">
    <location>
        <position position="331"/>
    </location>
    <ligand>
        <name>substrate</name>
    </ligand>
</feature>
<evidence type="ECO:0000313" key="17">
    <source>
        <dbReference type="Proteomes" id="UP000051733"/>
    </source>
</evidence>
<evidence type="ECO:0000259" key="15">
    <source>
        <dbReference type="Pfam" id="PF02784"/>
    </source>
</evidence>
<keyword evidence="2 12" id="KW-0028">Amino-acid biosynthesis</keyword>
<dbReference type="PANTHER" id="PTHR43727">
    <property type="entry name" value="DIAMINOPIMELATE DECARBOXYLASE"/>
    <property type="match status" value="1"/>
</dbReference>
<dbReference type="PRINTS" id="PR01179">
    <property type="entry name" value="ODADCRBXLASE"/>
</dbReference>
<name>A0A0R2AIA3_9LACO</name>
<keyword evidence="4 12" id="KW-0663">Pyridoxal phosphate</keyword>
<comment type="cofactor">
    <cofactor evidence="1 12 13 14">
        <name>pyridoxal 5'-phosphate</name>
        <dbReference type="ChEBI" id="CHEBI:597326"/>
    </cofactor>
</comment>
<reference evidence="16 17" key="1">
    <citation type="journal article" date="2015" name="Genome Announc.">
        <title>Expanding the biotechnology potential of lactobacilli through comparative genomics of 213 strains and associated genera.</title>
        <authorList>
            <person name="Sun Z."/>
            <person name="Harris H.M."/>
            <person name="McCann A."/>
            <person name="Guo C."/>
            <person name="Argimon S."/>
            <person name="Zhang W."/>
            <person name="Yang X."/>
            <person name="Jeffery I.B."/>
            <person name="Cooney J.C."/>
            <person name="Kagawa T.F."/>
            <person name="Liu W."/>
            <person name="Song Y."/>
            <person name="Salvetti E."/>
            <person name="Wrobel A."/>
            <person name="Rasinkangas P."/>
            <person name="Parkhill J."/>
            <person name="Rea M.C."/>
            <person name="O'Sullivan O."/>
            <person name="Ritari J."/>
            <person name="Douillard F.P."/>
            <person name="Paul Ross R."/>
            <person name="Yang R."/>
            <person name="Briner A.E."/>
            <person name="Felis G.E."/>
            <person name="de Vos W.M."/>
            <person name="Barrangou R."/>
            <person name="Klaenhammer T.R."/>
            <person name="Caufield P.W."/>
            <person name="Cui Y."/>
            <person name="Zhang H."/>
            <person name="O'Toole P.W."/>
        </authorList>
    </citation>
    <scope>NUCLEOTIDE SEQUENCE [LARGE SCALE GENOMIC DNA]</scope>
    <source>
        <strain evidence="16 17">DSM 20634</strain>
    </source>
</reference>
<dbReference type="RefSeq" id="WP_057777288.1">
    <property type="nucleotide sequence ID" value="NZ_AYYY01000005.1"/>
</dbReference>
<keyword evidence="17" id="KW-1185">Reference proteome</keyword>
<feature type="binding site" evidence="12">
    <location>
        <position position="249"/>
    </location>
    <ligand>
        <name>pyridoxal 5'-phosphate</name>
        <dbReference type="ChEBI" id="CHEBI:597326"/>
    </ligand>
</feature>
<evidence type="ECO:0000256" key="1">
    <source>
        <dbReference type="ARBA" id="ARBA00001933"/>
    </source>
</evidence>
<sequence length="435" mass="48207">MSTQINADQINHEGHLLIGGVDTTSLAKQYGTPLIAYDTNNIRQQIRNFKKIFDEEQVDYQISYASKAFATIAMYQLINQENIHCDVVSGGEIYTAAQAGFPMGKVSFHGNNKSYEELELALDQNIGCIILDNFHEIELLSQLTDKRGQDIDVMFRVTPGISAHTHEYVMTGQEDSKFGFDINSGQADDAIQQVLATRHLNPIGIHCHIGSQIFATDGFIMAAQKMMALLHHWQVKFDFLAPVVNLGGGFGIQYTDDEKPLQPESFIKAILHEMKRIAAETQMKLPEIWIEPGRSIVGNAGVSLYTVGSRKVIPGVRTYVAVDGGMGDNIRPALYQAKYETVVANKLTHPVTETVSIAGKYCESGDMLAWDQKLPKTEAGDLLAILDTGAYGYSMASNYNRNPRPAVVFCENGTSKLIVKRESLQDLIRQDLPLE</sequence>
<dbReference type="InterPro" id="IPR000183">
    <property type="entry name" value="Orn/DAP/Arg_de-COase"/>
</dbReference>
<dbReference type="InterPro" id="IPR002986">
    <property type="entry name" value="DAP_deCOOHase_LysA"/>
</dbReference>
<dbReference type="PATRIC" id="fig|1423813.3.peg.2220"/>
<dbReference type="FunFam" id="2.40.37.10:FF:000003">
    <property type="entry name" value="Diaminopimelate decarboxylase"/>
    <property type="match status" value="1"/>
</dbReference>
<comment type="catalytic activity">
    <reaction evidence="7 12 14">
        <text>meso-2,6-diaminopimelate + H(+) = L-lysine + CO2</text>
        <dbReference type="Rhea" id="RHEA:15101"/>
        <dbReference type="ChEBI" id="CHEBI:15378"/>
        <dbReference type="ChEBI" id="CHEBI:16526"/>
        <dbReference type="ChEBI" id="CHEBI:32551"/>
        <dbReference type="ChEBI" id="CHEBI:57791"/>
        <dbReference type="EC" id="4.1.1.20"/>
    </reaction>
</comment>
<dbReference type="SUPFAM" id="SSF50621">
    <property type="entry name" value="Alanine racemase C-terminal domain-like"/>
    <property type="match status" value="1"/>
</dbReference>
<dbReference type="STRING" id="1423813.FC26_GL002181"/>
<comment type="function">
    <text evidence="12">Specifically catalyzes the decarboxylation of meso-diaminopimelate (meso-DAP) to L-lysine.</text>
</comment>
<dbReference type="Pfam" id="PF02784">
    <property type="entry name" value="Orn_Arg_deC_N"/>
    <property type="match status" value="1"/>
</dbReference>
<dbReference type="InterPro" id="IPR022644">
    <property type="entry name" value="De-COase2_N"/>
</dbReference>
<evidence type="ECO:0000256" key="3">
    <source>
        <dbReference type="ARBA" id="ARBA00022793"/>
    </source>
</evidence>
<dbReference type="Proteomes" id="UP000051733">
    <property type="component" value="Unassembled WGS sequence"/>
</dbReference>
<dbReference type="Gene3D" id="3.20.20.10">
    <property type="entry name" value="Alanine racemase"/>
    <property type="match status" value="1"/>
</dbReference>
<keyword evidence="6 12" id="KW-0456">Lyase</keyword>
<organism evidence="16 17">
    <name type="scientific">Paucilactobacillus vaccinostercus DSM 20634</name>
    <dbReference type="NCBI Taxonomy" id="1423813"/>
    <lineage>
        <taxon>Bacteria</taxon>
        <taxon>Bacillati</taxon>
        <taxon>Bacillota</taxon>
        <taxon>Bacilli</taxon>
        <taxon>Lactobacillales</taxon>
        <taxon>Lactobacillaceae</taxon>
        <taxon>Paucilactobacillus</taxon>
    </lineage>
</organism>
<evidence type="ECO:0000256" key="10">
    <source>
        <dbReference type="ARBA" id="ARBA00066427"/>
    </source>
</evidence>
<protein>
    <recommendedName>
        <fullName evidence="11 12">Diaminopimelate decarboxylase</fullName>
        <shortName evidence="12">DAP decarboxylase</shortName>
        <shortName evidence="12">DAPDC</shortName>
        <ecNumber evidence="10 12">4.1.1.20</ecNumber>
    </recommendedName>
</protein>
<dbReference type="Gene3D" id="2.40.37.10">
    <property type="entry name" value="Lyase, Ornithine Decarboxylase, Chain A, domain 1"/>
    <property type="match status" value="1"/>
</dbReference>
<dbReference type="PRINTS" id="PR01181">
    <property type="entry name" value="DAPDCRBXLASE"/>
</dbReference>
<feature type="binding site" evidence="12">
    <location>
        <position position="294"/>
    </location>
    <ligand>
        <name>substrate</name>
    </ligand>
</feature>
<evidence type="ECO:0000256" key="8">
    <source>
        <dbReference type="ARBA" id="ARBA00060643"/>
    </source>
</evidence>
<dbReference type="EC" id="4.1.1.20" evidence="10 12"/>
<dbReference type="NCBIfam" id="TIGR01048">
    <property type="entry name" value="lysA"/>
    <property type="match status" value="1"/>
</dbReference>
<dbReference type="HAMAP" id="MF_02120">
    <property type="entry name" value="LysA"/>
    <property type="match status" value="1"/>
</dbReference>
<dbReference type="OrthoDB" id="9802241at2"/>
<gene>
    <name evidence="12" type="primary">lysA</name>
    <name evidence="16" type="ORF">FC26_GL002181</name>
</gene>
<keyword evidence="3 12" id="KW-0210">Decarboxylase</keyword>
<evidence type="ECO:0000256" key="14">
    <source>
        <dbReference type="RuleBase" id="RU003738"/>
    </source>
</evidence>
<evidence type="ECO:0000313" key="16">
    <source>
        <dbReference type="EMBL" id="KRM62604.1"/>
    </source>
</evidence>
<dbReference type="InterPro" id="IPR029066">
    <property type="entry name" value="PLP-binding_barrel"/>
</dbReference>
<comment type="caution">
    <text evidence="16">The sequence shown here is derived from an EMBL/GenBank/DDBJ whole genome shotgun (WGS) entry which is preliminary data.</text>
</comment>